<name>A0A4W3K336_CALMI</name>
<comment type="subcellular location">
    <subcellularLocation>
        <location evidence="1">Nucleus</location>
    </subcellularLocation>
</comment>
<feature type="region of interest" description="Disordered" evidence="3">
    <location>
        <begin position="206"/>
        <end position="230"/>
    </location>
</feature>
<feature type="region of interest" description="Disordered" evidence="3">
    <location>
        <begin position="461"/>
        <end position="498"/>
    </location>
</feature>
<keyword evidence="2" id="KW-0539">Nucleus</keyword>
<dbReference type="GO" id="GO:0005634">
    <property type="term" value="C:nucleus"/>
    <property type="evidence" value="ECO:0007669"/>
    <property type="project" value="UniProtKB-SubCell"/>
</dbReference>
<feature type="compositionally biased region" description="Basic and acidic residues" evidence="3">
    <location>
        <begin position="217"/>
        <end position="230"/>
    </location>
</feature>
<dbReference type="OMA" id="CKWGTEM"/>
<organism evidence="5 6">
    <name type="scientific">Callorhinchus milii</name>
    <name type="common">Ghost shark</name>
    <dbReference type="NCBI Taxonomy" id="7868"/>
    <lineage>
        <taxon>Eukaryota</taxon>
        <taxon>Metazoa</taxon>
        <taxon>Chordata</taxon>
        <taxon>Craniata</taxon>
        <taxon>Vertebrata</taxon>
        <taxon>Chondrichthyes</taxon>
        <taxon>Holocephali</taxon>
        <taxon>Chimaeriformes</taxon>
        <taxon>Callorhinchidae</taxon>
        <taxon>Callorhinchus</taxon>
    </lineage>
</organism>
<feature type="region of interest" description="Disordered" evidence="3">
    <location>
        <begin position="65"/>
        <end position="93"/>
    </location>
</feature>
<evidence type="ECO:0000259" key="4">
    <source>
        <dbReference type="Pfam" id="PF15735"/>
    </source>
</evidence>
<keyword evidence="6" id="KW-1185">Reference proteome</keyword>
<feature type="region of interest" description="Disordered" evidence="3">
    <location>
        <begin position="1120"/>
        <end position="1181"/>
    </location>
</feature>
<evidence type="ECO:0000256" key="1">
    <source>
        <dbReference type="ARBA" id="ARBA00004123"/>
    </source>
</evidence>
<feature type="domain" description="DUF4683" evidence="4">
    <location>
        <begin position="145"/>
        <end position="536"/>
    </location>
</feature>
<evidence type="ECO:0000256" key="2">
    <source>
        <dbReference type="ARBA" id="ARBA00023242"/>
    </source>
</evidence>
<evidence type="ECO:0000256" key="3">
    <source>
        <dbReference type="SAM" id="MobiDB-lite"/>
    </source>
</evidence>
<feature type="compositionally biased region" description="Polar residues" evidence="3">
    <location>
        <begin position="68"/>
        <end position="78"/>
    </location>
</feature>
<feature type="region of interest" description="Disordered" evidence="3">
    <location>
        <begin position="617"/>
        <end position="644"/>
    </location>
</feature>
<dbReference type="Proteomes" id="UP000314986">
    <property type="component" value="Unassembled WGS sequence"/>
</dbReference>
<accession>A0A4W3K336</accession>
<evidence type="ECO:0000313" key="5">
    <source>
        <dbReference type="Ensembl" id="ENSCMIP00000038385.1"/>
    </source>
</evidence>
<dbReference type="GeneTree" id="ENSGT00390000018883"/>
<reference evidence="6" key="3">
    <citation type="journal article" date="2014" name="Nature">
        <title>Elephant shark genome provides unique insights into gnathostome evolution.</title>
        <authorList>
            <consortium name="International Elephant Shark Genome Sequencing Consortium"/>
            <person name="Venkatesh B."/>
            <person name="Lee A.P."/>
            <person name="Ravi V."/>
            <person name="Maurya A.K."/>
            <person name="Lian M.M."/>
            <person name="Swann J.B."/>
            <person name="Ohta Y."/>
            <person name="Flajnik M.F."/>
            <person name="Sutoh Y."/>
            <person name="Kasahara M."/>
            <person name="Hoon S."/>
            <person name="Gangu V."/>
            <person name="Roy S.W."/>
            <person name="Irimia M."/>
            <person name="Korzh V."/>
            <person name="Kondrychyn I."/>
            <person name="Lim Z.W."/>
            <person name="Tay B.H."/>
            <person name="Tohari S."/>
            <person name="Kong K.W."/>
            <person name="Ho S."/>
            <person name="Lorente-Galdos B."/>
            <person name="Quilez J."/>
            <person name="Marques-Bonet T."/>
            <person name="Raney B.J."/>
            <person name="Ingham P.W."/>
            <person name="Tay A."/>
            <person name="Hillier L.W."/>
            <person name="Minx P."/>
            <person name="Boehm T."/>
            <person name="Wilson R.K."/>
            <person name="Brenner S."/>
            <person name="Warren W.C."/>
        </authorList>
    </citation>
    <scope>NUCLEOTIDE SEQUENCE [LARGE SCALE GENOMIC DNA]</scope>
</reference>
<dbReference type="Ensembl" id="ENSCMIT00000038935.1">
    <property type="protein sequence ID" value="ENSCMIP00000038385.1"/>
    <property type="gene ID" value="ENSCMIG00000016112.1"/>
</dbReference>
<feature type="compositionally biased region" description="Polar residues" evidence="3">
    <location>
        <begin position="1166"/>
        <end position="1181"/>
    </location>
</feature>
<dbReference type="Pfam" id="PF15735">
    <property type="entry name" value="DUF4683"/>
    <property type="match status" value="1"/>
</dbReference>
<protein>
    <recommendedName>
        <fullName evidence="4">DUF4683 domain-containing protein</fullName>
    </recommendedName>
</protein>
<dbReference type="STRING" id="7868.ENSCMIP00000038385"/>
<reference evidence="6" key="2">
    <citation type="journal article" date="2007" name="PLoS Biol.">
        <title>Survey sequencing and comparative analysis of the elephant shark (Callorhinchus milii) genome.</title>
        <authorList>
            <person name="Venkatesh B."/>
            <person name="Kirkness E.F."/>
            <person name="Loh Y.H."/>
            <person name="Halpern A.L."/>
            <person name="Lee A.P."/>
            <person name="Johnson J."/>
            <person name="Dandona N."/>
            <person name="Viswanathan L.D."/>
            <person name="Tay A."/>
            <person name="Venter J.C."/>
            <person name="Strausberg R.L."/>
            <person name="Brenner S."/>
        </authorList>
    </citation>
    <scope>NUCLEOTIDE SEQUENCE [LARGE SCALE GENOMIC DNA]</scope>
</reference>
<dbReference type="InterPro" id="IPR039225">
    <property type="entry name" value="AHDC1"/>
</dbReference>
<dbReference type="PANTHER" id="PTHR15617:SF1">
    <property type="entry name" value="TRANSCRIPTION FACTOR GIBBIN"/>
    <property type="match status" value="1"/>
</dbReference>
<reference evidence="6" key="1">
    <citation type="journal article" date="2006" name="Science">
        <title>Ancient noncoding elements conserved in the human genome.</title>
        <authorList>
            <person name="Venkatesh B."/>
            <person name="Kirkness E.F."/>
            <person name="Loh Y.H."/>
            <person name="Halpern A.L."/>
            <person name="Lee A.P."/>
            <person name="Johnson J."/>
            <person name="Dandona N."/>
            <person name="Viswanathan L.D."/>
            <person name="Tay A."/>
            <person name="Venter J.C."/>
            <person name="Strausberg R.L."/>
            <person name="Brenner S."/>
        </authorList>
    </citation>
    <scope>NUCLEOTIDE SEQUENCE [LARGE SCALE GENOMIC DNA]</scope>
</reference>
<dbReference type="PANTHER" id="PTHR15617">
    <property type="entry name" value="TRANSCRIPTION FACTOR GIBBIN"/>
    <property type="match status" value="1"/>
</dbReference>
<reference evidence="5" key="5">
    <citation type="submission" date="2025-09" db="UniProtKB">
        <authorList>
            <consortium name="Ensembl"/>
        </authorList>
    </citation>
    <scope>IDENTIFICATION</scope>
</reference>
<evidence type="ECO:0000313" key="6">
    <source>
        <dbReference type="Proteomes" id="UP000314986"/>
    </source>
</evidence>
<dbReference type="InterPro" id="IPR032757">
    <property type="entry name" value="DUF4683"/>
</dbReference>
<feature type="compositionally biased region" description="Basic residues" evidence="3">
    <location>
        <begin position="478"/>
        <end position="488"/>
    </location>
</feature>
<proteinExistence type="predicted"/>
<dbReference type="InParanoid" id="A0A4W3K336"/>
<feature type="compositionally biased region" description="Polar residues" evidence="3">
    <location>
        <begin position="1140"/>
        <end position="1152"/>
    </location>
</feature>
<feature type="region of interest" description="Disordered" evidence="3">
    <location>
        <begin position="1"/>
        <end position="29"/>
    </location>
</feature>
<reference evidence="5" key="4">
    <citation type="submission" date="2025-08" db="UniProtKB">
        <authorList>
            <consortium name="Ensembl"/>
        </authorList>
    </citation>
    <scope>IDENTIFICATION</scope>
</reference>
<sequence length="1471" mass="161384">MSSPKEPCNGSEDTEGVPLPNGSLGVKDGQCSNAYTYNEPDTMIQMDSVGICQTRETKSYCKEENLKSDINSDQTSTGRAEKDGVPKGKMATDTLHRSFPNATTLGTGKRNLNSIVALLKKKCGNGKSNLNPVVTLRDIMKDLNLLSDMQNNGIKLSCGTLKIDSSVLQSNGSKVAKNEKTGLQYSFFSSVVLASSIRSPEESLCVRSKPQMAGRRQAMDRTQRKENADRCEHRDVGFEKFDPAASDSKIQALISSAVSSNSSFFENASSLYGVSERRHDLNCGGSKAGLLKHAQNEAGEINAGLLLSETTCKKYALRKKTLIQYNQENSFEQIDWAAFCKDEPNTSTSTERCQDYAVASRLHLKSSLFDKNLKSKCKGSRKMLVKIAKLNLQKYLVHTERKSKLCQKLLTPNNLGAGVRIHSLPVPGQSVAAAPPVKKGRRSKVMVLPTGEMPVVIKRKRGRPRKVLPEGTSETPNHVKRKPRHHKLSPPQPSYIAGSNDSATDYADVLSKLAFLTKQSLILGRCSPPRCWSPSDPGSFHRSASIHQDMSQFYRTLAGTRRRGGKAGCPRGRQIGQLTESSTFSDFFEGIGKKKRIFLGETKLHARKCKWGTEMREKPVQRRKPYKRATPFPEQGRFQGVNPDNSEWARQGDSCWTANQGYPSKQQVRNGLYPSYSHLGMSTQSFPTTVWESSSASRNGYLMGRLSSGQSNVAQQSPGCIAGYFRSLLDSDDSSDLMDLSFSQAGQESCSIAGGYGVNNSTQTQTSRQATHYQDGFDKTSSPSCSGGQQHINQMGQTYPQMIPDNSDAVDFGSSYSSDTETFQRIAPQSSLSRHAALSCQQAADSYCQYSSYRAKTQSFSSSEVIQPPREYPALDFLGNRDCTYGYDSSNNGTSAQGTSTDNTYSQRGIGTSLHFNKASSSFNSFRADRSPHALHASLTCEGYSDAICSMDHVSQKYFSSLQSAAAAGDPTRMAFARGLQLSCKSGFNLCDGNMGCFGHHYTPVLDYHLNESKDILDISNYTPQKAKQRPFPEAFADSSSHFSTSFDNSEAAVNAGGNLGTEEKSSLSSLEKLMMDWDETTPLDRTMPKVGARRQWNHHIPFPSDSKTTYGRRRRVDISSPSHLVFPSSPPFPARKATTPRQPRNTRSPCASNKKEQSARKSKLSQRSQGTNPVFSESSECSLDYGYGGENSRQTILSHPQNFNPQKSDQKEYCSMFSAGCTTPMPDDNFPQRFPGNDIQEAVSMFPDLKPSALETETFQSPSRQLSAQTLQHSISQDQERLLSDSPDLFSLPTSGYVENLPSNEGKKHPAFYDSLDNSTGSDIAQSSVVPNRDLPLSQLQYETDSASALETNTRYLQNSAPYGSLDENRKEAEMSLLGMQGRNNIPSIASQIIHLNAVAQIDKETQKLGLDHGGSAYAAAVANASPASSDSSLHVDNNYSDVQGNHRQATLGLLLDQNLHEVYTGGASQ</sequence>